<name>A0A6C0HR28_9ZZZZ</name>
<proteinExistence type="predicted"/>
<reference evidence="1" key="1">
    <citation type="journal article" date="2020" name="Nature">
        <title>Giant virus diversity and host interactions through global metagenomics.</title>
        <authorList>
            <person name="Schulz F."/>
            <person name="Roux S."/>
            <person name="Paez-Espino D."/>
            <person name="Jungbluth S."/>
            <person name="Walsh D.A."/>
            <person name="Denef V.J."/>
            <person name="McMahon K.D."/>
            <person name="Konstantinidis K.T."/>
            <person name="Eloe-Fadrosh E.A."/>
            <person name="Kyrpides N.C."/>
            <person name="Woyke T."/>
        </authorList>
    </citation>
    <scope>NUCLEOTIDE SEQUENCE</scope>
    <source>
        <strain evidence="1">GVMAG-M-3300023184-167</strain>
    </source>
</reference>
<protein>
    <submittedName>
        <fullName evidence="1">Uncharacterized protein</fullName>
    </submittedName>
</protein>
<organism evidence="1">
    <name type="scientific">viral metagenome</name>
    <dbReference type="NCBI Taxonomy" id="1070528"/>
    <lineage>
        <taxon>unclassified sequences</taxon>
        <taxon>metagenomes</taxon>
        <taxon>organismal metagenomes</taxon>
    </lineage>
</organism>
<dbReference type="AlphaFoldDB" id="A0A6C0HR28"/>
<sequence>MNVINDLYKRAVSNFRKENKRAPSATENMEIWHDAYDNFFEEVKQQNLNKNQTLTTVNDFVNKK</sequence>
<accession>A0A6C0HR28</accession>
<evidence type="ECO:0000313" key="1">
    <source>
        <dbReference type="EMBL" id="QHT83122.1"/>
    </source>
</evidence>
<dbReference type="EMBL" id="MN740006">
    <property type="protein sequence ID" value="QHT83122.1"/>
    <property type="molecule type" value="Genomic_DNA"/>
</dbReference>